<keyword evidence="2" id="KW-1185">Reference proteome</keyword>
<reference evidence="1 2" key="1">
    <citation type="journal article" date="2024" name="Microbiology">
        <title>Methylomarinum rosea sp. nov., a novel halophilic methanotrophic bacterium from the hypersaline Lake Elton.</title>
        <authorList>
            <person name="Suleimanov R.Z."/>
            <person name="Oshkin I.Y."/>
            <person name="Danilova O.V."/>
            <person name="Suzina N.E."/>
            <person name="Dedysh S.N."/>
        </authorList>
    </citation>
    <scope>NUCLEOTIDE SEQUENCE [LARGE SCALE GENOMIC DNA]</scope>
    <source>
        <strain evidence="1 2">Ch1-1</strain>
    </source>
</reference>
<name>A0AAU7NYR9_9GAMM</name>
<evidence type="ECO:0008006" key="3">
    <source>
        <dbReference type="Google" id="ProtNLM"/>
    </source>
</evidence>
<dbReference type="AlphaFoldDB" id="A0AAU7NYR9"/>
<gene>
    <name evidence="1" type="ORF">Q9L42_007990</name>
</gene>
<accession>A0AAU7NYR9</accession>
<dbReference type="Proteomes" id="UP001225378">
    <property type="component" value="Chromosome"/>
</dbReference>
<evidence type="ECO:0000313" key="2">
    <source>
        <dbReference type="Proteomes" id="UP001225378"/>
    </source>
</evidence>
<dbReference type="RefSeq" id="WP_305908971.1">
    <property type="nucleotide sequence ID" value="NZ_CP157743.1"/>
</dbReference>
<evidence type="ECO:0000313" key="1">
    <source>
        <dbReference type="EMBL" id="XBS22052.1"/>
    </source>
</evidence>
<proteinExistence type="predicted"/>
<dbReference type="EMBL" id="CP157743">
    <property type="protein sequence ID" value="XBS22052.1"/>
    <property type="molecule type" value="Genomic_DNA"/>
</dbReference>
<organism evidence="1 2">
    <name type="scientific">Methylomarinum roseum</name>
    <dbReference type="NCBI Taxonomy" id="3067653"/>
    <lineage>
        <taxon>Bacteria</taxon>
        <taxon>Pseudomonadati</taxon>
        <taxon>Pseudomonadota</taxon>
        <taxon>Gammaproteobacteria</taxon>
        <taxon>Methylococcales</taxon>
        <taxon>Methylococcaceae</taxon>
        <taxon>Methylomarinum</taxon>
    </lineage>
</organism>
<sequence>MNKLAIERMNFIDMLNEEFLSVTGYGAYAFLSTFEGVDLFDRFSEQQSQPANLFIRSFVRNFYA</sequence>
<protein>
    <recommendedName>
        <fullName evidence="3">Ferritin</fullName>
    </recommendedName>
</protein>
<dbReference type="KEGG" id="mech:Q9L42_007990"/>